<dbReference type="GO" id="GO:0000270">
    <property type="term" value="P:peptidoglycan metabolic process"/>
    <property type="evidence" value="ECO:0007669"/>
    <property type="project" value="UniProtKB-UniRule"/>
</dbReference>
<dbReference type="Pfam" id="PF03330">
    <property type="entry name" value="DPBB_1"/>
    <property type="match status" value="1"/>
</dbReference>
<comment type="function">
    <text evidence="4">Lytic transglycosylase with a strong preference for naked glycan strands that lack stem peptides.</text>
</comment>
<dbReference type="PANTHER" id="PTHR34183">
    <property type="entry name" value="ENDOLYTIC PEPTIDOGLYCAN TRANSGLYCOSYLASE RLPA"/>
    <property type="match status" value="1"/>
</dbReference>
<dbReference type="PANTHER" id="PTHR34183:SF1">
    <property type="entry name" value="ENDOLYTIC PEPTIDOGLYCAN TRANSGLYCOSYLASE RLPA"/>
    <property type="match status" value="1"/>
</dbReference>
<keyword evidence="7" id="KW-0449">Lipoprotein</keyword>
<evidence type="ECO:0000256" key="1">
    <source>
        <dbReference type="ARBA" id="ARBA00022729"/>
    </source>
</evidence>
<dbReference type="RefSeq" id="WP_035515125.1">
    <property type="nucleotide sequence ID" value="NZ_KN234753.1"/>
</dbReference>
<dbReference type="InterPro" id="IPR009009">
    <property type="entry name" value="RlpA-like_DPBB"/>
</dbReference>
<organism evidence="7 8">
    <name type="scientific">Pseudohaliea rubra DSM 19751</name>
    <dbReference type="NCBI Taxonomy" id="1265313"/>
    <lineage>
        <taxon>Bacteria</taxon>
        <taxon>Pseudomonadati</taxon>
        <taxon>Pseudomonadota</taxon>
        <taxon>Gammaproteobacteria</taxon>
        <taxon>Cellvibrionales</taxon>
        <taxon>Halieaceae</taxon>
        <taxon>Pseudohaliea</taxon>
    </lineage>
</organism>
<keyword evidence="2 4" id="KW-0456">Lyase</keyword>
<reference evidence="7 8" key="1">
    <citation type="journal article" date="2014" name="Genome Announc.">
        <title>Genome Sequence of Gammaproteobacterial Pseudohaliea rubra Type Strain DSM 19751, Isolated from Coastal Seawater of the Mediterranean Sea.</title>
        <authorList>
            <person name="Spring S."/>
            <person name="Fiebig A."/>
            <person name="Riedel T."/>
            <person name="Goker M."/>
            <person name="Klenk H.P."/>
        </authorList>
    </citation>
    <scope>NUCLEOTIDE SEQUENCE [LARGE SCALE GENOMIC DNA]</scope>
    <source>
        <strain evidence="7 8">DSM 19751</strain>
    </source>
</reference>
<evidence type="ECO:0000259" key="6">
    <source>
        <dbReference type="PROSITE" id="PS51724"/>
    </source>
</evidence>
<keyword evidence="1" id="KW-0732">Signal</keyword>
<dbReference type="eggNOG" id="COG0797">
    <property type="taxonomic scope" value="Bacteria"/>
</dbReference>
<dbReference type="HAMAP" id="MF_02071">
    <property type="entry name" value="RlpA"/>
    <property type="match status" value="1"/>
</dbReference>
<dbReference type="STRING" id="1265313.HRUBRA_02827"/>
<dbReference type="GO" id="GO:0071555">
    <property type="term" value="P:cell wall organization"/>
    <property type="evidence" value="ECO:0007669"/>
    <property type="project" value="UniProtKB-KW"/>
</dbReference>
<dbReference type="GO" id="GO:0008932">
    <property type="term" value="F:lytic endotransglycosylase activity"/>
    <property type="evidence" value="ECO:0007669"/>
    <property type="project" value="UniProtKB-UniRule"/>
</dbReference>
<keyword evidence="8" id="KW-1185">Reference proteome</keyword>
<dbReference type="NCBIfam" id="TIGR00413">
    <property type="entry name" value="rlpA"/>
    <property type="match status" value="1"/>
</dbReference>
<evidence type="ECO:0000313" key="7">
    <source>
        <dbReference type="EMBL" id="KGE02562.1"/>
    </source>
</evidence>
<dbReference type="SUPFAM" id="SSF50685">
    <property type="entry name" value="Barwin-like endoglucanases"/>
    <property type="match status" value="1"/>
</dbReference>
<dbReference type="EC" id="4.2.2.-" evidence="4"/>
<feature type="domain" description="SPOR" evidence="6">
    <location>
        <begin position="177"/>
        <end position="256"/>
    </location>
</feature>
<dbReference type="InterPro" id="IPR036680">
    <property type="entry name" value="SPOR-like_sf"/>
</dbReference>
<sequence>MSPPWSLGCLLLIGLSACSAPEPPDGPPLKAIAAHEVPDSVPRAEPILRAGNSSPYEVAGETYRVLPSAEGYRAEGIASWYGTRFHGRKTANGEPYDLYGPTAAHRTLPIPSYVRVTSLSNGRSMVVRVNDRGPFHPERVIDLSYGAAVRLGFAEAGTARVQLEALTVAGVDDRRRSEAGVYRYLQLGAFDSAATAQSLRDRVATLVDAPVTVTPVEVHGRALSRVRVGPVRDEAHLEAVRAALRAGGLEPGQALP</sequence>
<accession>A0A095VM77</accession>
<dbReference type="InterPro" id="IPR012997">
    <property type="entry name" value="RplA"/>
</dbReference>
<dbReference type="Gene3D" id="3.30.70.1070">
    <property type="entry name" value="Sporulation related repeat"/>
    <property type="match status" value="1"/>
</dbReference>
<comment type="caution">
    <text evidence="7">The sequence shown here is derived from an EMBL/GenBank/DDBJ whole genome shotgun (WGS) entry which is preliminary data.</text>
</comment>
<evidence type="ECO:0000256" key="2">
    <source>
        <dbReference type="ARBA" id="ARBA00023239"/>
    </source>
</evidence>
<dbReference type="InterPro" id="IPR007730">
    <property type="entry name" value="SPOR-like_dom"/>
</dbReference>
<protein>
    <recommendedName>
        <fullName evidence="4">Endolytic peptidoglycan transglycosylase RlpA</fullName>
        <ecNumber evidence="4">4.2.2.-</ecNumber>
    </recommendedName>
</protein>
<dbReference type="InterPro" id="IPR034718">
    <property type="entry name" value="RlpA"/>
</dbReference>
<dbReference type="GO" id="GO:0042834">
    <property type="term" value="F:peptidoglycan binding"/>
    <property type="evidence" value="ECO:0007669"/>
    <property type="project" value="InterPro"/>
</dbReference>
<dbReference type="Pfam" id="PF05036">
    <property type="entry name" value="SPOR"/>
    <property type="match status" value="1"/>
</dbReference>
<dbReference type="AlphaFoldDB" id="A0A095VM77"/>
<dbReference type="PROSITE" id="PS51724">
    <property type="entry name" value="SPOR"/>
    <property type="match status" value="1"/>
</dbReference>
<dbReference type="PATRIC" id="fig|1265313.6.peg.2783"/>
<dbReference type="InterPro" id="IPR036908">
    <property type="entry name" value="RlpA-like_sf"/>
</dbReference>
<comment type="similarity">
    <text evidence="4 5">Belongs to the RlpA family.</text>
</comment>
<keyword evidence="3 4" id="KW-0961">Cell wall biogenesis/degradation</keyword>
<evidence type="ECO:0000313" key="8">
    <source>
        <dbReference type="Proteomes" id="UP000029640"/>
    </source>
</evidence>
<name>A0A095VM77_9GAMM</name>
<dbReference type="Proteomes" id="UP000029640">
    <property type="component" value="Unassembled WGS sequence"/>
</dbReference>
<dbReference type="SUPFAM" id="SSF110997">
    <property type="entry name" value="Sporulation related repeat"/>
    <property type="match status" value="1"/>
</dbReference>
<gene>
    <name evidence="4" type="primary">rlpA</name>
    <name evidence="7" type="ORF">HRUBRA_02827</name>
</gene>
<dbReference type="EMBL" id="AUVB01000089">
    <property type="protein sequence ID" value="KGE02562.1"/>
    <property type="molecule type" value="Genomic_DNA"/>
</dbReference>
<dbReference type="HOGENOM" id="CLU_042923_3_4_6"/>
<evidence type="ECO:0000256" key="5">
    <source>
        <dbReference type="RuleBase" id="RU003495"/>
    </source>
</evidence>
<dbReference type="Gene3D" id="2.40.40.10">
    <property type="entry name" value="RlpA-like domain"/>
    <property type="match status" value="1"/>
</dbReference>
<proteinExistence type="inferred from homology"/>
<dbReference type="CDD" id="cd22268">
    <property type="entry name" value="DPBB_RlpA-like"/>
    <property type="match status" value="1"/>
</dbReference>
<dbReference type="GO" id="GO:0009279">
    <property type="term" value="C:cell outer membrane"/>
    <property type="evidence" value="ECO:0007669"/>
    <property type="project" value="TreeGrafter"/>
</dbReference>
<evidence type="ECO:0000256" key="4">
    <source>
        <dbReference type="HAMAP-Rule" id="MF_02071"/>
    </source>
</evidence>
<evidence type="ECO:0000256" key="3">
    <source>
        <dbReference type="ARBA" id="ARBA00023316"/>
    </source>
</evidence>